<dbReference type="InterPro" id="IPR036259">
    <property type="entry name" value="MFS_trans_sf"/>
</dbReference>
<keyword evidence="7" id="KW-1185">Reference proteome</keyword>
<dbReference type="PANTHER" id="PTHR23501">
    <property type="entry name" value="MAJOR FACILITATOR SUPERFAMILY"/>
    <property type="match status" value="1"/>
</dbReference>
<reference evidence="6" key="1">
    <citation type="submission" date="2014-12" db="EMBL/GenBank/DDBJ databases">
        <title>Genome Sequence of Valsa Canker Pathogens Uncovers a Specific Adaption of Colonization on Woody Bark.</title>
        <authorList>
            <person name="Yin Z."/>
            <person name="Liu H."/>
            <person name="Gao X."/>
            <person name="Li Z."/>
            <person name="Song N."/>
            <person name="Ke X."/>
            <person name="Dai Q."/>
            <person name="Wu Y."/>
            <person name="Sun Y."/>
            <person name="Xu J.-R."/>
            <person name="Kang Z.K."/>
            <person name="Wang L."/>
            <person name="Huang L."/>
        </authorList>
    </citation>
    <scope>NUCLEOTIDE SEQUENCE [LARGE SCALE GENOMIC DNA]</scope>
    <source>
        <strain evidence="6">03-8</strain>
    </source>
</reference>
<name>A0A194W642_CYTMA</name>
<dbReference type="PANTHER" id="PTHR23501:SF59">
    <property type="entry name" value="MAJOR FACILITATOR SUPERFAMILY (MFS) PROFILE DOMAIN-CONTAINING PROTEIN-RELATED"/>
    <property type="match status" value="1"/>
</dbReference>
<dbReference type="Proteomes" id="UP000078559">
    <property type="component" value="Chromosome 8"/>
</dbReference>
<gene>
    <name evidence="6" type="ORF">VM1G_07462</name>
</gene>
<accession>A0A194W642</accession>
<evidence type="ECO:0000256" key="4">
    <source>
        <dbReference type="ARBA" id="ARBA00023136"/>
    </source>
</evidence>
<protein>
    <recommendedName>
        <fullName evidence="8">HC-toxin efflux carrier TOXA</fullName>
    </recommendedName>
</protein>
<evidence type="ECO:0000256" key="3">
    <source>
        <dbReference type="ARBA" id="ARBA00022989"/>
    </source>
</evidence>
<evidence type="ECO:0000256" key="1">
    <source>
        <dbReference type="ARBA" id="ARBA00004141"/>
    </source>
</evidence>
<dbReference type="AlphaFoldDB" id="A0A194W642"/>
<dbReference type="EMBL" id="CM003105">
    <property type="protein sequence ID" value="KUI71944.1"/>
    <property type="molecule type" value="Genomic_DNA"/>
</dbReference>
<dbReference type="GO" id="GO:0022857">
    <property type="term" value="F:transmembrane transporter activity"/>
    <property type="evidence" value="ECO:0007669"/>
    <property type="project" value="TreeGrafter"/>
</dbReference>
<feature type="chain" id="PRO_5008267157" description="HC-toxin efflux carrier TOXA" evidence="5">
    <location>
        <begin position="19"/>
        <end position="105"/>
    </location>
</feature>
<evidence type="ECO:0000256" key="2">
    <source>
        <dbReference type="ARBA" id="ARBA00022692"/>
    </source>
</evidence>
<keyword evidence="2" id="KW-0812">Transmembrane</keyword>
<keyword evidence="3" id="KW-1133">Transmembrane helix</keyword>
<evidence type="ECO:0000256" key="5">
    <source>
        <dbReference type="SAM" id="SignalP"/>
    </source>
</evidence>
<dbReference type="SMR" id="A0A194W642"/>
<dbReference type="GO" id="GO:0005886">
    <property type="term" value="C:plasma membrane"/>
    <property type="evidence" value="ECO:0007669"/>
    <property type="project" value="TreeGrafter"/>
</dbReference>
<organism evidence="6 7">
    <name type="scientific">Cytospora mali</name>
    <name type="common">Apple Valsa canker fungus</name>
    <name type="synonym">Valsa mali</name>
    <dbReference type="NCBI Taxonomy" id="578113"/>
    <lineage>
        <taxon>Eukaryota</taxon>
        <taxon>Fungi</taxon>
        <taxon>Dikarya</taxon>
        <taxon>Ascomycota</taxon>
        <taxon>Pezizomycotina</taxon>
        <taxon>Sordariomycetes</taxon>
        <taxon>Sordariomycetidae</taxon>
        <taxon>Diaporthales</taxon>
        <taxon>Cytosporaceae</taxon>
        <taxon>Cytospora</taxon>
    </lineage>
</organism>
<comment type="subcellular location">
    <subcellularLocation>
        <location evidence="1">Membrane</location>
        <topology evidence="1">Multi-pass membrane protein</topology>
    </subcellularLocation>
</comment>
<evidence type="ECO:0008006" key="8">
    <source>
        <dbReference type="Google" id="ProtNLM"/>
    </source>
</evidence>
<dbReference type="SUPFAM" id="SSF103473">
    <property type="entry name" value="MFS general substrate transporter"/>
    <property type="match status" value="1"/>
</dbReference>
<sequence>MALLPLLFTITVSGVVTGRLVTRFNNYRWPVRSGWSVGTVWPGMVMVWRRNDSAAVWVFTYTIGGLGQGAILNAQNFAAQAICDPGDEGKAAAIPRCIPSQAIWG</sequence>
<proteinExistence type="predicted"/>
<feature type="signal peptide" evidence="5">
    <location>
        <begin position="1"/>
        <end position="18"/>
    </location>
</feature>
<evidence type="ECO:0000313" key="7">
    <source>
        <dbReference type="Proteomes" id="UP000078559"/>
    </source>
</evidence>
<keyword evidence="5" id="KW-0732">Signal</keyword>
<keyword evidence="4" id="KW-0472">Membrane</keyword>
<evidence type="ECO:0000313" key="6">
    <source>
        <dbReference type="EMBL" id="KUI71944.1"/>
    </source>
</evidence>